<dbReference type="AlphaFoldDB" id="A0A286GUB9"/>
<dbReference type="PANTHER" id="PTHR45663:SF11">
    <property type="entry name" value="GEO12009P1"/>
    <property type="match status" value="1"/>
</dbReference>
<organism evidence="9 10">
    <name type="scientific">Caenispirillum bisanense</name>
    <dbReference type="NCBI Taxonomy" id="414052"/>
    <lineage>
        <taxon>Bacteria</taxon>
        <taxon>Pseudomonadati</taxon>
        <taxon>Pseudomonadota</taxon>
        <taxon>Alphaproteobacteria</taxon>
        <taxon>Rhodospirillales</taxon>
        <taxon>Novispirillaceae</taxon>
        <taxon>Caenispirillum</taxon>
    </lineage>
</organism>
<feature type="domain" description="Thioredoxin" evidence="8">
    <location>
        <begin position="7"/>
        <end position="129"/>
    </location>
</feature>
<dbReference type="Pfam" id="PF00085">
    <property type="entry name" value="Thioredoxin"/>
    <property type="match status" value="1"/>
</dbReference>
<dbReference type="RefSeq" id="WP_097280612.1">
    <property type="nucleotide sequence ID" value="NZ_OCNJ01000008.1"/>
</dbReference>
<dbReference type="PROSITE" id="PS00194">
    <property type="entry name" value="THIOREDOXIN_1"/>
    <property type="match status" value="1"/>
</dbReference>
<dbReference type="CDD" id="cd02956">
    <property type="entry name" value="ybbN"/>
    <property type="match status" value="1"/>
</dbReference>
<dbReference type="Gene3D" id="1.25.40.10">
    <property type="entry name" value="Tetratricopeptide repeat domain"/>
    <property type="match status" value="2"/>
</dbReference>
<evidence type="ECO:0000256" key="5">
    <source>
        <dbReference type="ARBA" id="ARBA00023284"/>
    </source>
</evidence>
<dbReference type="PROSITE" id="PS51352">
    <property type="entry name" value="THIOREDOXIN_2"/>
    <property type="match status" value="1"/>
</dbReference>
<evidence type="ECO:0000259" key="8">
    <source>
        <dbReference type="PROSITE" id="PS51352"/>
    </source>
</evidence>
<feature type="region of interest" description="Disordered" evidence="7">
    <location>
        <begin position="1"/>
        <end position="23"/>
    </location>
</feature>
<dbReference type="Gene3D" id="3.40.30.10">
    <property type="entry name" value="Glutaredoxin"/>
    <property type="match status" value="1"/>
</dbReference>
<comment type="similarity">
    <text evidence="1">Belongs to the thioredoxin family.</text>
</comment>
<evidence type="ECO:0000256" key="6">
    <source>
        <dbReference type="NCBIfam" id="TIGR01068"/>
    </source>
</evidence>
<evidence type="ECO:0000313" key="10">
    <source>
        <dbReference type="Proteomes" id="UP000219621"/>
    </source>
</evidence>
<dbReference type="InterPro" id="IPR005746">
    <property type="entry name" value="Thioredoxin"/>
</dbReference>
<dbReference type="Pfam" id="PF14559">
    <property type="entry name" value="TPR_19"/>
    <property type="match status" value="1"/>
</dbReference>
<dbReference type="PRINTS" id="PR00421">
    <property type="entry name" value="THIOREDOXIN"/>
</dbReference>
<dbReference type="Pfam" id="PF14561">
    <property type="entry name" value="TPR_20"/>
    <property type="match status" value="1"/>
</dbReference>
<accession>A0A286GUB9</accession>
<dbReference type="GO" id="GO:0015035">
    <property type="term" value="F:protein-disulfide reductase activity"/>
    <property type="evidence" value="ECO:0007669"/>
    <property type="project" value="UniProtKB-UniRule"/>
</dbReference>
<dbReference type="InterPro" id="IPR013766">
    <property type="entry name" value="Thioredoxin_domain"/>
</dbReference>
<evidence type="ECO:0000256" key="3">
    <source>
        <dbReference type="ARBA" id="ARBA00022982"/>
    </source>
</evidence>
<protein>
    <recommendedName>
        <fullName evidence="6">Thioredoxin</fullName>
    </recommendedName>
</protein>
<dbReference type="EMBL" id="OCNJ01000008">
    <property type="protein sequence ID" value="SOD99108.1"/>
    <property type="molecule type" value="Genomic_DNA"/>
</dbReference>
<dbReference type="GO" id="GO:0045454">
    <property type="term" value="P:cell redox homeostasis"/>
    <property type="evidence" value="ECO:0007669"/>
    <property type="project" value="TreeGrafter"/>
</dbReference>
<evidence type="ECO:0000313" key="9">
    <source>
        <dbReference type="EMBL" id="SOD99108.1"/>
    </source>
</evidence>
<keyword evidence="2" id="KW-0813">Transport</keyword>
<gene>
    <name evidence="9" type="ORF">SAMN05421508_108222</name>
</gene>
<dbReference type="GO" id="GO:0006950">
    <property type="term" value="P:response to stress"/>
    <property type="evidence" value="ECO:0007669"/>
    <property type="project" value="UniProtKB-ARBA"/>
</dbReference>
<proteinExistence type="inferred from homology"/>
<dbReference type="SUPFAM" id="SSF52833">
    <property type="entry name" value="Thioredoxin-like"/>
    <property type="match status" value="1"/>
</dbReference>
<evidence type="ECO:0000256" key="7">
    <source>
        <dbReference type="SAM" id="MobiDB-lite"/>
    </source>
</evidence>
<name>A0A286GUB9_9PROT</name>
<dbReference type="NCBIfam" id="TIGR01068">
    <property type="entry name" value="thioredoxin"/>
    <property type="match status" value="1"/>
</dbReference>
<dbReference type="InterPro" id="IPR011990">
    <property type="entry name" value="TPR-like_helical_dom_sf"/>
</dbReference>
<dbReference type="SUPFAM" id="SSF48452">
    <property type="entry name" value="TPR-like"/>
    <property type="match status" value="1"/>
</dbReference>
<keyword evidence="3" id="KW-0249">Electron transport</keyword>
<sequence length="308" mass="33307">MSFILDDGMGKPQPQQGAGGDAVKETTAATFMADVIEQSQTVPVIVDFWAPWCGPCKTLGPTLEKLVRQSGGRVKMVKINVDEEQQLAAQFRIQSIPTVYAFKDGRPADGFQGALPESQLKQFIDRLVGGGANVIDDAIAQAKEALDAGQAEQAAAIYEEVLGEDPANPVALAGIMRCYMAMGEADAAREVLGQLPADILAHPEVQGVKTALELASEAGKYADEIAELEARVQAAPADLDARFELANALYAANKRTEAVDQLLEIFKRDRTWNEEMARKQLVKFFEAFGPTDPATIHGRKKLSLLMFA</sequence>
<dbReference type="InterPro" id="IPR036249">
    <property type="entry name" value="Thioredoxin-like_sf"/>
</dbReference>
<evidence type="ECO:0000256" key="4">
    <source>
        <dbReference type="ARBA" id="ARBA00023157"/>
    </source>
</evidence>
<keyword evidence="5" id="KW-0676">Redox-active center</keyword>
<keyword evidence="4" id="KW-1015">Disulfide bond</keyword>
<reference evidence="9 10" key="1">
    <citation type="submission" date="2017-09" db="EMBL/GenBank/DDBJ databases">
        <authorList>
            <person name="Ehlers B."/>
            <person name="Leendertz F.H."/>
        </authorList>
    </citation>
    <scope>NUCLEOTIDE SEQUENCE [LARGE SCALE GENOMIC DNA]</scope>
    <source>
        <strain evidence="9 10">USBA 140</strain>
    </source>
</reference>
<dbReference type="GO" id="GO:0005829">
    <property type="term" value="C:cytosol"/>
    <property type="evidence" value="ECO:0007669"/>
    <property type="project" value="TreeGrafter"/>
</dbReference>
<dbReference type="FunFam" id="3.40.30.10:FF:000001">
    <property type="entry name" value="Thioredoxin"/>
    <property type="match status" value="1"/>
</dbReference>
<dbReference type="Proteomes" id="UP000219621">
    <property type="component" value="Unassembled WGS sequence"/>
</dbReference>
<dbReference type="PANTHER" id="PTHR45663">
    <property type="entry name" value="GEO12009P1"/>
    <property type="match status" value="1"/>
</dbReference>
<evidence type="ECO:0000256" key="1">
    <source>
        <dbReference type="ARBA" id="ARBA00008987"/>
    </source>
</evidence>
<keyword evidence="10" id="KW-1185">Reference proteome</keyword>
<evidence type="ECO:0000256" key="2">
    <source>
        <dbReference type="ARBA" id="ARBA00022448"/>
    </source>
</evidence>
<dbReference type="InterPro" id="IPR017937">
    <property type="entry name" value="Thioredoxin_CS"/>
</dbReference>
<dbReference type="OrthoDB" id="9790390at2"/>